<evidence type="ECO:0000313" key="12">
    <source>
        <dbReference type="EMBL" id="SVC54293.1"/>
    </source>
</evidence>
<dbReference type="PANTHER" id="PTHR43247">
    <property type="entry name" value="PHOSPHOSERINE AMINOTRANSFERASE"/>
    <property type="match status" value="1"/>
</dbReference>
<dbReference type="PIRSF" id="PIRSF000525">
    <property type="entry name" value="SerC"/>
    <property type="match status" value="1"/>
</dbReference>
<dbReference type="UniPathway" id="UPA00135">
    <property type="reaction ID" value="UER00197"/>
</dbReference>
<comment type="catalytic activity">
    <reaction evidence="10">
        <text>O-phospho-L-serine + 2-oxoglutarate = 3-phosphooxypyruvate + L-glutamate</text>
        <dbReference type="Rhea" id="RHEA:14329"/>
        <dbReference type="ChEBI" id="CHEBI:16810"/>
        <dbReference type="ChEBI" id="CHEBI:18110"/>
        <dbReference type="ChEBI" id="CHEBI:29985"/>
        <dbReference type="ChEBI" id="CHEBI:57524"/>
        <dbReference type="EC" id="2.6.1.52"/>
    </reaction>
</comment>
<evidence type="ECO:0000256" key="1">
    <source>
        <dbReference type="ARBA" id="ARBA00001933"/>
    </source>
</evidence>
<dbReference type="PANTHER" id="PTHR43247:SF1">
    <property type="entry name" value="PHOSPHOSERINE AMINOTRANSFERASE"/>
    <property type="match status" value="1"/>
</dbReference>
<dbReference type="EMBL" id="UINC01096969">
    <property type="protein sequence ID" value="SVC54293.1"/>
    <property type="molecule type" value="Genomic_DNA"/>
</dbReference>
<dbReference type="HAMAP" id="MF_00160">
    <property type="entry name" value="SerC_aminotrans_5"/>
    <property type="match status" value="1"/>
</dbReference>
<evidence type="ECO:0000256" key="6">
    <source>
        <dbReference type="ARBA" id="ARBA00022605"/>
    </source>
</evidence>
<comment type="similarity">
    <text evidence="3">Belongs to the class-V pyridoxal-phosphate-dependent aminotransferase family. SerC subfamily.</text>
</comment>
<dbReference type="SUPFAM" id="SSF53383">
    <property type="entry name" value="PLP-dependent transferases"/>
    <property type="match status" value="1"/>
</dbReference>
<evidence type="ECO:0000256" key="10">
    <source>
        <dbReference type="ARBA" id="ARBA00049007"/>
    </source>
</evidence>
<dbReference type="Gene3D" id="3.40.640.10">
    <property type="entry name" value="Type I PLP-dependent aspartate aminotransferase-like (Major domain)"/>
    <property type="match status" value="1"/>
</dbReference>
<feature type="non-terminal residue" evidence="12">
    <location>
        <position position="334"/>
    </location>
</feature>
<gene>
    <name evidence="12" type="ORF">METZ01_LOCUS307147</name>
</gene>
<dbReference type="InterPro" id="IPR020578">
    <property type="entry name" value="Aminotrans_V_PyrdxlP_BS"/>
</dbReference>
<comment type="cofactor">
    <cofactor evidence="1">
        <name>pyridoxal 5'-phosphate</name>
        <dbReference type="ChEBI" id="CHEBI:597326"/>
    </cofactor>
</comment>
<dbReference type="FunFam" id="3.40.640.10:FF:000010">
    <property type="entry name" value="Phosphoserine aminotransferase"/>
    <property type="match status" value="1"/>
</dbReference>
<dbReference type="NCBIfam" id="NF003764">
    <property type="entry name" value="PRK05355.1"/>
    <property type="match status" value="1"/>
</dbReference>
<dbReference type="EC" id="2.6.1.52" evidence="4"/>
<evidence type="ECO:0000256" key="9">
    <source>
        <dbReference type="ARBA" id="ARBA00023299"/>
    </source>
</evidence>
<evidence type="ECO:0000256" key="3">
    <source>
        <dbReference type="ARBA" id="ARBA00006904"/>
    </source>
</evidence>
<dbReference type="InterPro" id="IPR000192">
    <property type="entry name" value="Aminotrans_V_dom"/>
</dbReference>
<reference evidence="12" key="1">
    <citation type="submission" date="2018-05" db="EMBL/GenBank/DDBJ databases">
        <authorList>
            <person name="Lanie J.A."/>
            <person name="Ng W.-L."/>
            <person name="Kazmierczak K.M."/>
            <person name="Andrzejewski T.M."/>
            <person name="Davidsen T.M."/>
            <person name="Wayne K.J."/>
            <person name="Tettelin H."/>
            <person name="Glass J.I."/>
            <person name="Rusch D."/>
            <person name="Podicherti R."/>
            <person name="Tsui H.-C.T."/>
            <person name="Winkler M.E."/>
        </authorList>
    </citation>
    <scope>NUCLEOTIDE SEQUENCE</scope>
</reference>
<dbReference type="InterPro" id="IPR015422">
    <property type="entry name" value="PyrdxlP-dep_Trfase_small"/>
</dbReference>
<dbReference type="InterPro" id="IPR015421">
    <property type="entry name" value="PyrdxlP-dep_Trfase_major"/>
</dbReference>
<dbReference type="Pfam" id="PF00266">
    <property type="entry name" value="Aminotran_5"/>
    <property type="match status" value="1"/>
</dbReference>
<organism evidence="12">
    <name type="scientific">marine metagenome</name>
    <dbReference type="NCBI Taxonomy" id="408172"/>
    <lineage>
        <taxon>unclassified sequences</taxon>
        <taxon>metagenomes</taxon>
        <taxon>ecological metagenomes</taxon>
    </lineage>
</organism>
<protein>
    <recommendedName>
        <fullName evidence="4">phosphoserine transaminase</fullName>
        <ecNumber evidence="4">2.6.1.52</ecNumber>
    </recommendedName>
</protein>
<dbReference type="GO" id="GO:0004648">
    <property type="term" value="F:O-phospho-L-serine:2-oxoglutarate aminotransferase activity"/>
    <property type="evidence" value="ECO:0007669"/>
    <property type="project" value="UniProtKB-EC"/>
</dbReference>
<keyword evidence="8" id="KW-0663">Pyridoxal phosphate</keyword>
<dbReference type="GO" id="GO:0005737">
    <property type="term" value="C:cytoplasm"/>
    <property type="evidence" value="ECO:0007669"/>
    <property type="project" value="TreeGrafter"/>
</dbReference>
<dbReference type="AlphaFoldDB" id="A0A382MZ60"/>
<evidence type="ECO:0000256" key="5">
    <source>
        <dbReference type="ARBA" id="ARBA00022576"/>
    </source>
</evidence>
<name>A0A382MZ60_9ZZZZ</name>
<evidence type="ECO:0000256" key="2">
    <source>
        <dbReference type="ARBA" id="ARBA00005099"/>
    </source>
</evidence>
<dbReference type="InterPro" id="IPR022278">
    <property type="entry name" value="Pser_aminoTfrase"/>
</dbReference>
<dbReference type="GO" id="GO:0030170">
    <property type="term" value="F:pyridoxal phosphate binding"/>
    <property type="evidence" value="ECO:0007669"/>
    <property type="project" value="TreeGrafter"/>
</dbReference>
<dbReference type="InterPro" id="IPR015424">
    <property type="entry name" value="PyrdxlP-dep_Trfase"/>
</dbReference>
<evidence type="ECO:0000259" key="11">
    <source>
        <dbReference type="Pfam" id="PF00266"/>
    </source>
</evidence>
<evidence type="ECO:0000256" key="4">
    <source>
        <dbReference type="ARBA" id="ARBA00013030"/>
    </source>
</evidence>
<evidence type="ECO:0000256" key="8">
    <source>
        <dbReference type="ARBA" id="ARBA00022898"/>
    </source>
</evidence>
<comment type="pathway">
    <text evidence="2">Amino-acid biosynthesis; L-serine biosynthesis; L-serine from 3-phospho-D-glycerate: step 2/3.</text>
</comment>
<dbReference type="Gene3D" id="3.90.1150.10">
    <property type="entry name" value="Aspartate Aminotransferase, domain 1"/>
    <property type="match status" value="1"/>
</dbReference>
<keyword evidence="6" id="KW-0028">Amino-acid biosynthesis</keyword>
<dbReference type="GO" id="GO:0006564">
    <property type="term" value="P:L-serine biosynthetic process"/>
    <property type="evidence" value="ECO:0007669"/>
    <property type="project" value="UniProtKB-KW"/>
</dbReference>
<dbReference type="PROSITE" id="PS00595">
    <property type="entry name" value="AA_TRANSFER_CLASS_5"/>
    <property type="match status" value="1"/>
</dbReference>
<keyword evidence="7" id="KW-0808">Transferase</keyword>
<sequence length="334" mass="36880">MKIYNFSAGPACLPEPVLAAAGEASKQYQDTGMSLMEMSHRSTPVVELFEDTTERIKSLLAIPSNYHVLWLQGGASTQFSMVPLNLLPEGGVADYLETGSWSTKAIAECNKVGTAQVIGSSKDATFTFLPKDCEQNVDSSYFHITSNNTIYGTQYKVFPKVENPDGLLVADMSSDILSKPIDVSEFGLIYAGAQKNMGPAGVTMVIIRDDLVGKNYRELPTMLNYEIHVKKDSMFNTPPVFSVFVVNETLKWLKDLGGLEGMAVINERKAGKLYTEIDMNPLFMSPVNVEDRSLMNIPFVFSDNSMDDNDFLKFCDERGLKTLKGHRSVGGFRA</sequence>
<evidence type="ECO:0000256" key="7">
    <source>
        <dbReference type="ARBA" id="ARBA00022679"/>
    </source>
</evidence>
<proteinExistence type="inferred from homology"/>
<keyword evidence="9" id="KW-0718">Serine biosynthesis</keyword>
<feature type="domain" description="Aminotransferase class V" evidence="11">
    <location>
        <begin position="3"/>
        <end position="329"/>
    </location>
</feature>
<keyword evidence="5" id="KW-0032">Aminotransferase</keyword>
<accession>A0A382MZ60</accession>